<name>A0ABU6JEY1_9BURK</name>
<dbReference type="EMBL" id="JAWIIV010000027">
    <property type="protein sequence ID" value="MEC4722207.1"/>
    <property type="molecule type" value="Genomic_DNA"/>
</dbReference>
<organism evidence="1 2">
    <name type="scientific">Noviherbaspirillum album</name>
    <dbReference type="NCBI Taxonomy" id="3080276"/>
    <lineage>
        <taxon>Bacteria</taxon>
        <taxon>Pseudomonadati</taxon>
        <taxon>Pseudomonadota</taxon>
        <taxon>Betaproteobacteria</taxon>
        <taxon>Burkholderiales</taxon>
        <taxon>Oxalobacteraceae</taxon>
        <taxon>Noviherbaspirillum</taxon>
    </lineage>
</organism>
<accession>A0ABU6JEY1</accession>
<dbReference type="Proteomes" id="UP001352263">
    <property type="component" value="Unassembled WGS sequence"/>
</dbReference>
<evidence type="ECO:0000313" key="1">
    <source>
        <dbReference type="EMBL" id="MEC4722207.1"/>
    </source>
</evidence>
<dbReference type="RefSeq" id="WP_326508886.1">
    <property type="nucleotide sequence ID" value="NZ_JAWIIV010000027.1"/>
</dbReference>
<evidence type="ECO:0000313" key="2">
    <source>
        <dbReference type="Proteomes" id="UP001352263"/>
    </source>
</evidence>
<sequence length="343" mass="38886">MDEAINLVAIGFKPSLSPFKIGIPPTIADARSPACLMITISTSKGLIKVENWDEIQNRFGFVKDLDASAHKLDTIIGRYKFEDKVACGLSHCRTLHSRGYIVTTKDGHETNIGKDCGRKYFGVDFEILANQFDRDLTEQENREFLWNFKLRLPELRARIEAMRKGAKGADWVHRYSDLLITPSTRCPKEISRQVADMVKTKSNSLIISREATEQEIQKMENDQKKSLPRPHYVHETIAQIAGLEALYPENNLKKLLVLDLEENIKALNDLNIDLLSFEQLSRWKRWAGTVENVLESAASIVSTGHVLLTYKNLKPLVNVLTDHREIPFFEGFLAALNGTPVHS</sequence>
<reference evidence="1 2" key="1">
    <citation type="submission" date="2023-10" db="EMBL/GenBank/DDBJ databases">
        <title>Noviherbaspirillum sp. CPCC 100848 genome assembly.</title>
        <authorList>
            <person name="Li X.Y."/>
            <person name="Fang X.M."/>
        </authorList>
    </citation>
    <scope>NUCLEOTIDE SEQUENCE [LARGE SCALE GENOMIC DNA]</scope>
    <source>
        <strain evidence="1 2">CPCC 100848</strain>
    </source>
</reference>
<proteinExistence type="predicted"/>
<comment type="caution">
    <text evidence="1">The sequence shown here is derived from an EMBL/GenBank/DDBJ whole genome shotgun (WGS) entry which is preliminary data.</text>
</comment>
<keyword evidence="2" id="KW-1185">Reference proteome</keyword>
<gene>
    <name evidence="1" type="ORF">RY831_23875</name>
</gene>
<protein>
    <submittedName>
        <fullName evidence="1">Uncharacterized protein</fullName>
    </submittedName>
</protein>